<protein>
    <submittedName>
        <fullName evidence="4">Transmembrane protease, serine 6</fullName>
    </submittedName>
</protein>
<dbReference type="PRINTS" id="PR00722">
    <property type="entry name" value="CHYMOTRYPSIN"/>
</dbReference>
<keyword evidence="4" id="KW-0812">Transmembrane</keyword>
<evidence type="ECO:0000256" key="1">
    <source>
        <dbReference type="ARBA" id="ARBA00023157"/>
    </source>
</evidence>
<dbReference type="PANTHER" id="PTHR24252:SF7">
    <property type="entry name" value="HYALIN"/>
    <property type="match status" value="1"/>
</dbReference>
<dbReference type="InterPro" id="IPR001254">
    <property type="entry name" value="Trypsin_dom"/>
</dbReference>
<reference evidence="4 5" key="1">
    <citation type="journal article" date="2021" name="Elife">
        <title>Chloroplast acquisition without the gene transfer in kleptoplastic sea slugs, Plakobranchus ocellatus.</title>
        <authorList>
            <person name="Maeda T."/>
            <person name="Takahashi S."/>
            <person name="Yoshida T."/>
            <person name="Shimamura S."/>
            <person name="Takaki Y."/>
            <person name="Nagai Y."/>
            <person name="Toyoda A."/>
            <person name="Suzuki Y."/>
            <person name="Arimoto A."/>
            <person name="Ishii H."/>
            <person name="Satoh N."/>
            <person name="Nishiyama T."/>
            <person name="Hasebe M."/>
            <person name="Maruyama T."/>
            <person name="Minagawa J."/>
            <person name="Obokata J."/>
            <person name="Shigenobu S."/>
        </authorList>
    </citation>
    <scope>NUCLEOTIDE SEQUENCE [LARGE SCALE GENOMIC DNA]</scope>
</reference>
<keyword evidence="2" id="KW-0720">Serine protease</keyword>
<evidence type="ECO:0000313" key="5">
    <source>
        <dbReference type="Proteomes" id="UP000735302"/>
    </source>
</evidence>
<dbReference type="CDD" id="cd00190">
    <property type="entry name" value="Tryp_SPc"/>
    <property type="match status" value="1"/>
</dbReference>
<keyword evidence="4" id="KW-0472">Membrane</keyword>
<feature type="domain" description="Peptidase S1" evidence="3">
    <location>
        <begin position="89"/>
        <end position="356"/>
    </location>
</feature>
<sequence>MTKLPTLKQLLIPAAHGLKRNYLQLWESKKNGKQKPDFERETYSDNGSNDQLGKLPKSLALAIHASLCFGLIQLPSSVFSSSHGRFERAIGGQSFERGRWPWLALLKATIVTERLWFIPISHYHLYCGGVLINREWILTAAHCFTEDGTAGLQPGNWQARLGAVRLRPSASQRMLDVLGRILDDDELRQWEIDLDTIIIHPGYNRSDLYSDDIALVKLSRRAPQNNLVRPIRLPSASNQGFPAVGQTCITKGWGCTTRGGDPSYRAREIQLPIYSPFRCSYHFRMQHSNKRLCAGYRNRGIGVCSGDSGSPLVCMSAEDYTLAGVVSFASRNRPESFPAVFTRVQAYLPWIYSVIY</sequence>
<comment type="caution">
    <text evidence="4">The sequence shown here is derived from an EMBL/GenBank/DDBJ whole genome shotgun (WGS) entry which is preliminary data.</text>
</comment>
<dbReference type="PROSITE" id="PS50240">
    <property type="entry name" value="TRYPSIN_DOM"/>
    <property type="match status" value="1"/>
</dbReference>
<gene>
    <name evidence="4" type="ORF">PoB_000178600</name>
</gene>
<dbReference type="GO" id="GO:0004252">
    <property type="term" value="F:serine-type endopeptidase activity"/>
    <property type="evidence" value="ECO:0007669"/>
    <property type="project" value="InterPro"/>
</dbReference>
<keyword evidence="2 4" id="KW-0645">Protease</keyword>
<dbReference type="PROSITE" id="PS00135">
    <property type="entry name" value="TRYPSIN_SER"/>
    <property type="match status" value="1"/>
</dbReference>
<dbReference type="Proteomes" id="UP000735302">
    <property type="component" value="Unassembled WGS sequence"/>
</dbReference>
<name>A0AAV3XYY1_9GAST</name>
<evidence type="ECO:0000256" key="2">
    <source>
        <dbReference type="RuleBase" id="RU363034"/>
    </source>
</evidence>
<dbReference type="InterPro" id="IPR001314">
    <property type="entry name" value="Peptidase_S1A"/>
</dbReference>
<dbReference type="InterPro" id="IPR033116">
    <property type="entry name" value="TRYPSIN_SER"/>
</dbReference>
<dbReference type="GO" id="GO:0006508">
    <property type="term" value="P:proteolysis"/>
    <property type="evidence" value="ECO:0007669"/>
    <property type="project" value="UniProtKB-KW"/>
</dbReference>
<dbReference type="SUPFAM" id="SSF50494">
    <property type="entry name" value="Trypsin-like serine proteases"/>
    <property type="match status" value="1"/>
</dbReference>
<dbReference type="AlphaFoldDB" id="A0AAV3XYY1"/>
<dbReference type="PANTHER" id="PTHR24252">
    <property type="entry name" value="ACROSIN-RELATED"/>
    <property type="match status" value="1"/>
</dbReference>
<proteinExistence type="predicted"/>
<dbReference type="EMBL" id="BLXT01000264">
    <property type="protein sequence ID" value="GFN75280.1"/>
    <property type="molecule type" value="Genomic_DNA"/>
</dbReference>
<dbReference type="InterPro" id="IPR018114">
    <property type="entry name" value="TRYPSIN_HIS"/>
</dbReference>
<keyword evidence="2" id="KW-0378">Hydrolase</keyword>
<dbReference type="Gene3D" id="2.40.10.10">
    <property type="entry name" value="Trypsin-like serine proteases"/>
    <property type="match status" value="1"/>
</dbReference>
<dbReference type="SMART" id="SM00020">
    <property type="entry name" value="Tryp_SPc"/>
    <property type="match status" value="1"/>
</dbReference>
<keyword evidence="1" id="KW-1015">Disulfide bond</keyword>
<evidence type="ECO:0000313" key="4">
    <source>
        <dbReference type="EMBL" id="GFN75280.1"/>
    </source>
</evidence>
<accession>A0AAV3XYY1</accession>
<organism evidence="4 5">
    <name type="scientific">Plakobranchus ocellatus</name>
    <dbReference type="NCBI Taxonomy" id="259542"/>
    <lineage>
        <taxon>Eukaryota</taxon>
        <taxon>Metazoa</taxon>
        <taxon>Spiralia</taxon>
        <taxon>Lophotrochozoa</taxon>
        <taxon>Mollusca</taxon>
        <taxon>Gastropoda</taxon>
        <taxon>Heterobranchia</taxon>
        <taxon>Euthyneura</taxon>
        <taxon>Panpulmonata</taxon>
        <taxon>Sacoglossa</taxon>
        <taxon>Placobranchoidea</taxon>
        <taxon>Plakobranchidae</taxon>
        <taxon>Plakobranchus</taxon>
    </lineage>
</organism>
<dbReference type="Pfam" id="PF00089">
    <property type="entry name" value="Trypsin"/>
    <property type="match status" value="1"/>
</dbReference>
<dbReference type="InterPro" id="IPR043504">
    <property type="entry name" value="Peptidase_S1_PA_chymotrypsin"/>
</dbReference>
<evidence type="ECO:0000259" key="3">
    <source>
        <dbReference type="PROSITE" id="PS50240"/>
    </source>
</evidence>
<dbReference type="PROSITE" id="PS00134">
    <property type="entry name" value="TRYPSIN_HIS"/>
    <property type="match status" value="1"/>
</dbReference>
<dbReference type="InterPro" id="IPR009003">
    <property type="entry name" value="Peptidase_S1_PA"/>
</dbReference>
<keyword evidence="5" id="KW-1185">Reference proteome</keyword>